<dbReference type="PANTHER" id="PTHR33112:SF16">
    <property type="entry name" value="HETEROKARYON INCOMPATIBILITY DOMAIN-CONTAINING PROTEIN"/>
    <property type="match status" value="1"/>
</dbReference>
<organism evidence="1 2">
    <name type="scientific">Colletotrichum chrysophilum</name>
    <dbReference type="NCBI Taxonomy" id="1836956"/>
    <lineage>
        <taxon>Eukaryota</taxon>
        <taxon>Fungi</taxon>
        <taxon>Dikarya</taxon>
        <taxon>Ascomycota</taxon>
        <taxon>Pezizomycotina</taxon>
        <taxon>Sordariomycetes</taxon>
        <taxon>Hypocreomycetidae</taxon>
        <taxon>Glomerellales</taxon>
        <taxon>Glomerellaceae</taxon>
        <taxon>Colletotrichum</taxon>
        <taxon>Colletotrichum gloeosporioides species complex</taxon>
    </lineage>
</organism>
<accession>A0AAD9A3L6</accession>
<evidence type="ECO:0000313" key="2">
    <source>
        <dbReference type="Proteomes" id="UP001243330"/>
    </source>
</evidence>
<gene>
    <name evidence="1" type="ORF">CCHR01_16887</name>
</gene>
<dbReference type="EMBL" id="JAQOWY010000557">
    <property type="protein sequence ID" value="KAK1840485.1"/>
    <property type="molecule type" value="Genomic_DNA"/>
</dbReference>
<dbReference type="AlphaFoldDB" id="A0AAD9A3L6"/>
<keyword evidence="2" id="KW-1185">Reference proteome</keyword>
<dbReference type="Proteomes" id="UP001243330">
    <property type="component" value="Unassembled WGS sequence"/>
</dbReference>
<reference evidence="1" key="1">
    <citation type="submission" date="2023-01" db="EMBL/GenBank/DDBJ databases">
        <title>Colletotrichum chrysophilum M932 genome sequence.</title>
        <authorList>
            <person name="Baroncelli R."/>
        </authorList>
    </citation>
    <scope>NUCLEOTIDE SEQUENCE</scope>
    <source>
        <strain evidence="1">M932</strain>
    </source>
</reference>
<name>A0AAD9A3L6_9PEZI</name>
<dbReference type="PANTHER" id="PTHR33112">
    <property type="entry name" value="DOMAIN PROTEIN, PUTATIVE-RELATED"/>
    <property type="match status" value="1"/>
</dbReference>
<comment type="caution">
    <text evidence="1">The sequence shown here is derived from an EMBL/GenBank/DDBJ whole genome shotgun (WGS) entry which is preliminary data.</text>
</comment>
<proteinExistence type="predicted"/>
<protein>
    <submittedName>
        <fullName evidence="1">Heterokaryon incompatibility protein</fullName>
    </submittedName>
</protein>
<sequence length="222" mass="24841">MRRDGIPWDDMPKSFQDAITSSSSLPCLSLSKISFEKDRLLAILAMATQILDRSEDRCLAGIWEVDILPGLLWRYFGRGGIDSTGNETIFFPMSKIGTELQAPSWSLASAEGPITYSPVRGSSRRTVDAEILAVNYPKVYNDSRYIISSSCSLPLRGRLMNVMLDLPDRLLLREIRRQPSHIAHCSSAFLDTQLKLNRILQFRCTTIPIGVIMQFNLVATAA</sequence>
<evidence type="ECO:0000313" key="1">
    <source>
        <dbReference type="EMBL" id="KAK1840485.1"/>
    </source>
</evidence>